<dbReference type="Proteomes" id="UP001499990">
    <property type="component" value="Unassembled WGS sequence"/>
</dbReference>
<sequence>MLELVNKNSSLLVEAESLLKGMARRDAVAIRRMQQLFPRLKRIADGGDPDFQSIVAGLALEYMGKPQIALTYFRAAADVGHAAGQRGLAHMLINGIGVERNEKMAADLFRSAAAAGDAFAKHNLAGMYLRGVGVDEDRGRAIALLTAASREGVDAASRTLGEIEASEGNHSKAREYYELAAAQGSYRVLIQLGVMFRDGVGGPVDQVQAVKCFLRLLDIGYGDGLHEARSVSRSMSDRDIREAARLAGRPSEGEVLIKGKLRDS</sequence>
<protein>
    <recommendedName>
        <fullName evidence="3">Sel1 repeat family protein</fullName>
    </recommendedName>
</protein>
<dbReference type="RefSeq" id="WP_345035761.1">
    <property type="nucleotide sequence ID" value="NZ_BAAAYL010000001.1"/>
</dbReference>
<dbReference type="PANTHER" id="PTHR45011">
    <property type="entry name" value="DAP3-BINDING CELL DEATH ENHANCER 1"/>
    <property type="match status" value="1"/>
</dbReference>
<dbReference type="Gene3D" id="1.25.40.10">
    <property type="entry name" value="Tetratricopeptide repeat domain"/>
    <property type="match status" value="2"/>
</dbReference>
<dbReference type="EMBL" id="BAAAYL010000001">
    <property type="protein sequence ID" value="GAA3370735.1"/>
    <property type="molecule type" value="Genomic_DNA"/>
</dbReference>
<evidence type="ECO:0008006" key="3">
    <source>
        <dbReference type="Google" id="ProtNLM"/>
    </source>
</evidence>
<dbReference type="InterPro" id="IPR011990">
    <property type="entry name" value="TPR-like_helical_dom_sf"/>
</dbReference>
<name>A0ABP6S8C9_9ACTN</name>
<evidence type="ECO:0000313" key="1">
    <source>
        <dbReference type="EMBL" id="GAA3370735.1"/>
    </source>
</evidence>
<comment type="caution">
    <text evidence="1">The sequence shown here is derived from an EMBL/GenBank/DDBJ whole genome shotgun (WGS) entry which is preliminary data.</text>
</comment>
<dbReference type="InterPro" id="IPR006597">
    <property type="entry name" value="Sel1-like"/>
</dbReference>
<dbReference type="SMART" id="SM00671">
    <property type="entry name" value="SEL1"/>
    <property type="match status" value="4"/>
</dbReference>
<keyword evidence="2" id="KW-1185">Reference proteome</keyword>
<accession>A0ABP6S8C9</accession>
<dbReference type="Pfam" id="PF08238">
    <property type="entry name" value="Sel1"/>
    <property type="match status" value="5"/>
</dbReference>
<gene>
    <name evidence="1" type="ORF">GCM10020367_18540</name>
</gene>
<organism evidence="1 2">
    <name type="scientific">Streptomyces sannanensis</name>
    <dbReference type="NCBI Taxonomy" id="285536"/>
    <lineage>
        <taxon>Bacteria</taxon>
        <taxon>Bacillati</taxon>
        <taxon>Actinomycetota</taxon>
        <taxon>Actinomycetes</taxon>
        <taxon>Kitasatosporales</taxon>
        <taxon>Streptomycetaceae</taxon>
        <taxon>Streptomyces</taxon>
    </lineage>
</organism>
<dbReference type="PANTHER" id="PTHR45011:SF1">
    <property type="entry name" value="DAP3-BINDING CELL DEATH ENHANCER 1"/>
    <property type="match status" value="1"/>
</dbReference>
<proteinExistence type="predicted"/>
<dbReference type="InterPro" id="IPR052748">
    <property type="entry name" value="ISR_Activator"/>
</dbReference>
<evidence type="ECO:0000313" key="2">
    <source>
        <dbReference type="Proteomes" id="UP001499990"/>
    </source>
</evidence>
<reference evidence="2" key="1">
    <citation type="journal article" date="2019" name="Int. J. Syst. Evol. Microbiol.">
        <title>The Global Catalogue of Microorganisms (GCM) 10K type strain sequencing project: providing services to taxonomists for standard genome sequencing and annotation.</title>
        <authorList>
            <consortium name="The Broad Institute Genomics Platform"/>
            <consortium name="The Broad Institute Genome Sequencing Center for Infectious Disease"/>
            <person name="Wu L."/>
            <person name="Ma J."/>
        </authorList>
    </citation>
    <scope>NUCLEOTIDE SEQUENCE [LARGE SCALE GENOMIC DNA]</scope>
    <source>
        <strain evidence="2">JCM 9651</strain>
    </source>
</reference>
<dbReference type="SUPFAM" id="SSF81901">
    <property type="entry name" value="HCP-like"/>
    <property type="match status" value="1"/>
</dbReference>